<keyword evidence="5" id="KW-0472">Membrane</keyword>
<dbReference type="Gene3D" id="3.30.420.270">
    <property type="match status" value="1"/>
</dbReference>
<keyword evidence="4" id="KW-1133">Transmembrane helix</keyword>
<gene>
    <name evidence="6" type="ORF">METZ01_LOCUS12874</name>
</gene>
<dbReference type="PANTHER" id="PTHR30558:SF13">
    <property type="entry name" value="BIOPOLYMER TRANSPORT PROTEIN EXBD2"/>
    <property type="match status" value="1"/>
</dbReference>
<evidence type="ECO:0000256" key="2">
    <source>
        <dbReference type="ARBA" id="ARBA00022475"/>
    </source>
</evidence>
<dbReference type="AlphaFoldDB" id="A0A381NZJ1"/>
<evidence type="ECO:0000256" key="1">
    <source>
        <dbReference type="ARBA" id="ARBA00004162"/>
    </source>
</evidence>
<keyword evidence="2" id="KW-1003">Cell membrane</keyword>
<dbReference type="InterPro" id="IPR003400">
    <property type="entry name" value="ExbD"/>
</dbReference>
<dbReference type="PANTHER" id="PTHR30558">
    <property type="entry name" value="EXBD MEMBRANE COMPONENT OF PMF-DRIVEN MACROMOLECULE IMPORT SYSTEM"/>
    <property type="match status" value="1"/>
</dbReference>
<dbReference type="GO" id="GO:0022857">
    <property type="term" value="F:transmembrane transporter activity"/>
    <property type="evidence" value="ECO:0007669"/>
    <property type="project" value="InterPro"/>
</dbReference>
<keyword evidence="3" id="KW-0812">Transmembrane</keyword>
<evidence type="ECO:0000313" key="6">
    <source>
        <dbReference type="EMBL" id="SUZ60020.1"/>
    </source>
</evidence>
<accession>A0A381NZJ1</accession>
<reference evidence="6" key="1">
    <citation type="submission" date="2018-05" db="EMBL/GenBank/DDBJ databases">
        <authorList>
            <person name="Lanie J.A."/>
            <person name="Ng W.-L."/>
            <person name="Kazmierczak K.M."/>
            <person name="Andrzejewski T.M."/>
            <person name="Davidsen T.M."/>
            <person name="Wayne K.J."/>
            <person name="Tettelin H."/>
            <person name="Glass J.I."/>
            <person name="Rusch D."/>
            <person name="Podicherti R."/>
            <person name="Tsui H.-C.T."/>
            <person name="Winkler M.E."/>
        </authorList>
    </citation>
    <scope>NUCLEOTIDE SEQUENCE</scope>
</reference>
<comment type="subcellular location">
    <subcellularLocation>
        <location evidence="1">Cell membrane</location>
        <topology evidence="1">Single-pass membrane protein</topology>
    </subcellularLocation>
</comment>
<protein>
    <recommendedName>
        <fullName evidence="7">Biopolymer transporter ExbD</fullName>
    </recommendedName>
</protein>
<dbReference type="GO" id="GO:0005886">
    <property type="term" value="C:plasma membrane"/>
    <property type="evidence" value="ECO:0007669"/>
    <property type="project" value="UniProtKB-SubCell"/>
</dbReference>
<evidence type="ECO:0008006" key="7">
    <source>
        <dbReference type="Google" id="ProtNLM"/>
    </source>
</evidence>
<dbReference type="EMBL" id="UINC01000714">
    <property type="protein sequence ID" value="SUZ60020.1"/>
    <property type="molecule type" value="Genomic_DNA"/>
</dbReference>
<dbReference type="Pfam" id="PF02472">
    <property type="entry name" value="ExbD"/>
    <property type="match status" value="1"/>
</dbReference>
<proteinExistence type="predicted"/>
<organism evidence="6">
    <name type="scientific">marine metagenome</name>
    <dbReference type="NCBI Taxonomy" id="408172"/>
    <lineage>
        <taxon>unclassified sequences</taxon>
        <taxon>metagenomes</taxon>
        <taxon>ecological metagenomes</taxon>
    </lineage>
</organism>
<evidence type="ECO:0000256" key="5">
    <source>
        <dbReference type="ARBA" id="ARBA00023136"/>
    </source>
</evidence>
<evidence type="ECO:0000256" key="3">
    <source>
        <dbReference type="ARBA" id="ARBA00022692"/>
    </source>
</evidence>
<name>A0A381NZJ1_9ZZZZ</name>
<evidence type="ECO:0000256" key="4">
    <source>
        <dbReference type="ARBA" id="ARBA00022989"/>
    </source>
</evidence>
<sequence length="115" mass="12684">MMDIVFIMLIFFIVTTSFIKETGIDPNRPEAETAKRAELGNILIAVAPNDRIWMNKAPIELEAVKIMMELAHAENPESSVVIVADELASTGLVLDIMDQIRLSGISKISLSAKEK</sequence>